<dbReference type="HAMAP" id="MF_01874">
    <property type="entry name" value="UPF0756"/>
    <property type="match status" value="1"/>
</dbReference>
<comment type="subcellular location">
    <subcellularLocation>
        <location evidence="5">Cell membrane</location>
        <topology evidence="5">Multi-pass membrane protein</topology>
    </subcellularLocation>
</comment>
<feature type="transmembrane region" description="Helical" evidence="5">
    <location>
        <begin position="111"/>
        <end position="144"/>
    </location>
</feature>
<dbReference type="InterPro" id="IPR007382">
    <property type="entry name" value="UPF0756_TM"/>
</dbReference>
<protein>
    <recommendedName>
        <fullName evidence="5">UPF0756 membrane protein FC86_GL000753</fullName>
    </recommendedName>
</protein>
<comment type="caution">
    <text evidence="5">Lacks conserved residue(s) required for the propagation of feature annotation.</text>
</comment>
<proteinExistence type="inferred from homology"/>
<reference evidence="6 7" key="1">
    <citation type="journal article" date="2015" name="Genome Announc.">
        <title>Expanding the biotechnology potential of lactobacilli through comparative genomics of 213 strains and associated genera.</title>
        <authorList>
            <person name="Sun Z."/>
            <person name="Harris H.M."/>
            <person name="McCann A."/>
            <person name="Guo C."/>
            <person name="Argimon S."/>
            <person name="Zhang W."/>
            <person name="Yang X."/>
            <person name="Jeffery I.B."/>
            <person name="Cooney J.C."/>
            <person name="Kagawa T.F."/>
            <person name="Liu W."/>
            <person name="Song Y."/>
            <person name="Salvetti E."/>
            <person name="Wrobel A."/>
            <person name="Rasinkangas P."/>
            <person name="Parkhill J."/>
            <person name="Rea M.C."/>
            <person name="O'Sullivan O."/>
            <person name="Ritari J."/>
            <person name="Douillard F.P."/>
            <person name="Paul Ross R."/>
            <person name="Yang R."/>
            <person name="Briner A.E."/>
            <person name="Felis G.E."/>
            <person name="de Vos W.M."/>
            <person name="Barrangou R."/>
            <person name="Klaenhammer T.R."/>
            <person name="Caufield P.W."/>
            <person name="Cui Y."/>
            <person name="Zhang H."/>
            <person name="O'Toole P.W."/>
        </authorList>
    </citation>
    <scope>NUCLEOTIDE SEQUENCE [LARGE SCALE GENOMIC DNA]</scope>
    <source>
        <strain evidence="6 7">DSM 23037</strain>
    </source>
</reference>
<gene>
    <name evidence="6" type="ORF">FC86_GL000753</name>
</gene>
<evidence type="ECO:0000256" key="1">
    <source>
        <dbReference type="ARBA" id="ARBA00022475"/>
    </source>
</evidence>
<dbReference type="STRING" id="1423744.FC86_GL000753"/>
<dbReference type="OrthoDB" id="80306at2"/>
<dbReference type="PANTHER" id="PTHR38452:SF1">
    <property type="entry name" value="UPF0756 MEMBRANE PROTEIN YEAL"/>
    <property type="match status" value="1"/>
</dbReference>
<organism evidence="6 7">
    <name type="scientific">Holzapfeliella floricola DSM 23037 = JCM 16512</name>
    <dbReference type="NCBI Taxonomy" id="1423744"/>
    <lineage>
        <taxon>Bacteria</taxon>
        <taxon>Bacillati</taxon>
        <taxon>Bacillota</taxon>
        <taxon>Bacilli</taxon>
        <taxon>Lactobacillales</taxon>
        <taxon>Lactobacillaceae</taxon>
        <taxon>Holzapfeliella</taxon>
    </lineage>
</organism>
<keyword evidence="7" id="KW-1185">Reference proteome</keyword>
<keyword evidence="3 5" id="KW-1133">Transmembrane helix</keyword>
<evidence type="ECO:0000256" key="5">
    <source>
        <dbReference type="HAMAP-Rule" id="MF_01874"/>
    </source>
</evidence>
<evidence type="ECO:0000313" key="6">
    <source>
        <dbReference type="EMBL" id="KRN03646.1"/>
    </source>
</evidence>
<dbReference type="Pfam" id="PF04284">
    <property type="entry name" value="DUF441"/>
    <property type="match status" value="1"/>
</dbReference>
<dbReference type="PANTHER" id="PTHR38452">
    <property type="entry name" value="UPF0756 MEMBRANE PROTEIN YEAL"/>
    <property type="match status" value="1"/>
</dbReference>
<dbReference type="GO" id="GO:0005886">
    <property type="term" value="C:plasma membrane"/>
    <property type="evidence" value="ECO:0007669"/>
    <property type="project" value="UniProtKB-SubCell"/>
</dbReference>
<comment type="similarity">
    <text evidence="5">Belongs to the UPF0756 family.</text>
</comment>
<evidence type="ECO:0000256" key="3">
    <source>
        <dbReference type="ARBA" id="ARBA00022989"/>
    </source>
</evidence>
<evidence type="ECO:0000313" key="7">
    <source>
        <dbReference type="Proteomes" id="UP000051378"/>
    </source>
</evidence>
<feature type="transmembrane region" description="Helical" evidence="5">
    <location>
        <begin position="84"/>
        <end position="105"/>
    </location>
</feature>
<keyword evidence="2 5" id="KW-0812">Transmembrane</keyword>
<evidence type="ECO:0000256" key="4">
    <source>
        <dbReference type="ARBA" id="ARBA00023136"/>
    </source>
</evidence>
<accession>A0A0R2DHX5</accession>
<dbReference type="PATRIC" id="fig|1423744.4.peg.773"/>
<dbReference type="AlphaFoldDB" id="A0A0R2DHX5"/>
<dbReference type="RefSeq" id="WP_056974965.1">
    <property type="nucleotide sequence ID" value="NZ_AYZL01000020.1"/>
</dbReference>
<sequence>MESWIFLALILAVSIFGKNTSLIVATLAVMLFKLVPYSTKVLSYVDAKGMNVGITIISMAILVPIATGRITFKDLLEAFKTPSGYIAVACGILVAILSAKGVGLLAQSPEITVALVFGTIFGVVFLKGIAAGPVIASGMTYVILMVINQFIQN</sequence>
<feature type="transmembrane region" description="Helical" evidence="5">
    <location>
        <begin position="52"/>
        <end position="72"/>
    </location>
</feature>
<name>A0A0R2DHX5_9LACO</name>
<evidence type="ECO:0000256" key="2">
    <source>
        <dbReference type="ARBA" id="ARBA00022692"/>
    </source>
</evidence>
<comment type="caution">
    <text evidence="6">The sequence shown here is derived from an EMBL/GenBank/DDBJ whole genome shotgun (WGS) entry which is preliminary data.</text>
</comment>
<dbReference type="Proteomes" id="UP000051378">
    <property type="component" value="Unassembled WGS sequence"/>
</dbReference>
<keyword evidence="1 5" id="KW-1003">Cell membrane</keyword>
<keyword evidence="4 5" id="KW-0472">Membrane</keyword>
<dbReference type="EMBL" id="AYZL01000020">
    <property type="protein sequence ID" value="KRN03646.1"/>
    <property type="molecule type" value="Genomic_DNA"/>
</dbReference>